<organism evidence="2 3">
    <name type="scientific">Syntrophaceticus schinkii</name>
    <dbReference type="NCBI Taxonomy" id="499207"/>
    <lineage>
        <taxon>Bacteria</taxon>
        <taxon>Bacillati</taxon>
        <taxon>Bacillota</taxon>
        <taxon>Clostridia</taxon>
        <taxon>Thermoanaerobacterales</taxon>
        <taxon>Thermoanaerobacterales Family III. Incertae Sedis</taxon>
        <taxon>Syntrophaceticus</taxon>
    </lineage>
</organism>
<name>A0A0B7MLR2_9FIRM</name>
<feature type="region of interest" description="Disordered" evidence="1">
    <location>
        <begin position="1"/>
        <end position="39"/>
    </location>
</feature>
<dbReference type="InterPro" id="IPR035205">
    <property type="entry name" value="DUF5320"/>
</dbReference>
<dbReference type="EMBL" id="CDRZ01000234">
    <property type="protein sequence ID" value="CEO89143.1"/>
    <property type="molecule type" value="Genomic_DNA"/>
</dbReference>
<dbReference type="AlphaFoldDB" id="A0A0B7MLR2"/>
<feature type="compositionally biased region" description="Gly residues" evidence="1">
    <location>
        <begin position="1"/>
        <end position="10"/>
    </location>
</feature>
<evidence type="ECO:0000256" key="1">
    <source>
        <dbReference type="SAM" id="MobiDB-lite"/>
    </source>
</evidence>
<dbReference type="RefSeq" id="WP_044665165.1">
    <property type="nucleotide sequence ID" value="NZ_CDRZ01000234.1"/>
</dbReference>
<reference evidence="3" key="1">
    <citation type="submission" date="2015-01" db="EMBL/GenBank/DDBJ databases">
        <authorList>
            <person name="Manzoor Shahid"/>
            <person name="Zubair Saima"/>
        </authorList>
    </citation>
    <scope>NUCLEOTIDE SEQUENCE [LARGE SCALE GENOMIC DNA]</scope>
    <source>
        <strain evidence="3">Sp3</strain>
    </source>
</reference>
<sequence length="65" mass="7050">MGGLHQGGVPGPRAAAPEGVPGPWAAAPTQGEEWNEEDVLKEQASFIQQRLDEINKRLEELEGQE</sequence>
<gene>
    <name evidence="2" type="ORF">SSCH_380016</name>
</gene>
<keyword evidence="3" id="KW-1185">Reference proteome</keyword>
<dbReference type="Proteomes" id="UP000046155">
    <property type="component" value="Unassembled WGS sequence"/>
</dbReference>
<protein>
    <submittedName>
        <fullName evidence="2">Uncharacterized protein</fullName>
    </submittedName>
</protein>
<evidence type="ECO:0000313" key="3">
    <source>
        <dbReference type="Proteomes" id="UP000046155"/>
    </source>
</evidence>
<accession>A0A0B7MLR2</accession>
<dbReference type="Pfam" id="PF17253">
    <property type="entry name" value="DUF5320"/>
    <property type="match status" value="1"/>
</dbReference>
<evidence type="ECO:0000313" key="2">
    <source>
        <dbReference type="EMBL" id="CEO89143.1"/>
    </source>
</evidence>
<proteinExistence type="predicted"/>